<dbReference type="InterPro" id="IPR051685">
    <property type="entry name" value="Ycf3/AcsC/BcsC/TPR_MFPF"/>
</dbReference>
<feature type="compositionally biased region" description="Low complexity" evidence="4">
    <location>
        <begin position="935"/>
        <end position="952"/>
    </location>
</feature>
<feature type="compositionally biased region" description="Polar residues" evidence="4">
    <location>
        <begin position="881"/>
        <end position="890"/>
    </location>
</feature>
<gene>
    <name evidence="5" type="ORF">KSZ_40390</name>
</gene>
<feature type="compositionally biased region" description="Polar residues" evidence="4">
    <location>
        <begin position="856"/>
        <end position="865"/>
    </location>
</feature>
<keyword evidence="1" id="KW-0677">Repeat</keyword>
<comment type="caution">
    <text evidence="5">The sequence shown here is derived from an EMBL/GenBank/DDBJ whole genome shotgun (WGS) entry which is preliminary data.</text>
</comment>
<evidence type="ECO:0000256" key="3">
    <source>
        <dbReference type="PROSITE-ProRule" id="PRU00339"/>
    </source>
</evidence>
<feature type="compositionally biased region" description="Polar residues" evidence="4">
    <location>
        <begin position="711"/>
        <end position="724"/>
    </location>
</feature>
<feature type="repeat" description="TPR" evidence="3">
    <location>
        <begin position="1165"/>
        <end position="1198"/>
    </location>
</feature>
<evidence type="ECO:0000313" key="5">
    <source>
        <dbReference type="EMBL" id="GHO86033.1"/>
    </source>
</evidence>
<keyword evidence="2 3" id="KW-0802">TPR repeat</keyword>
<feature type="compositionally biased region" description="Low complexity" evidence="4">
    <location>
        <begin position="995"/>
        <end position="1012"/>
    </location>
</feature>
<dbReference type="SUPFAM" id="SSF48452">
    <property type="entry name" value="TPR-like"/>
    <property type="match status" value="3"/>
</dbReference>
<feature type="compositionally biased region" description="Polar residues" evidence="4">
    <location>
        <begin position="739"/>
        <end position="769"/>
    </location>
</feature>
<feature type="compositionally biased region" description="Polar residues" evidence="4">
    <location>
        <begin position="1085"/>
        <end position="1094"/>
    </location>
</feature>
<dbReference type="PANTHER" id="PTHR44943">
    <property type="entry name" value="CELLULOSE SYNTHASE OPERON PROTEIN C"/>
    <property type="match status" value="1"/>
</dbReference>
<dbReference type="PROSITE" id="PS50293">
    <property type="entry name" value="TPR_REGION"/>
    <property type="match status" value="1"/>
</dbReference>
<feature type="region of interest" description="Disordered" evidence="4">
    <location>
        <begin position="994"/>
        <end position="1040"/>
    </location>
</feature>
<feature type="compositionally biased region" description="Acidic residues" evidence="4">
    <location>
        <begin position="537"/>
        <end position="546"/>
    </location>
</feature>
<feature type="compositionally biased region" description="Low complexity" evidence="4">
    <location>
        <begin position="351"/>
        <end position="365"/>
    </location>
</feature>
<feature type="compositionally biased region" description="Polar residues" evidence="4">
    <location>
        <begin position="601"/>
        <end position="639"/>
    </location>
</feature>
<protein>
    <recommendedName>
        <fullName evidence="7">Tetratricopeptide repeat protein</fullName>
    </recommendedName>
</protein>
<feature type="compositionally biased region" description="Polar residues" evidence="4">
    <location>
        <begin position="302"/>
        <end position="344"/>
    </location>
</feature>
<dbReference type="RefSeq" id="WP_201363663.1">
    <property type="nucleotide sequence ID" value="NZ_BNJJ01000011.1"/>
</dbReference>
<dbReference type="EMBL" id="BNJJ01000011">
    <property type="protein sequence ID" value="GHO86033.1"/>
    <property type="molecule type" value="Genomic_DNA"/>
</dbReference>
<feature type="compositionally biased region" description="Polar residues" evidence="4">
    <location>
        <begin position="913"/>
        <end position="924"/>
    </location>
</feature>
<dbReference type="InterPro" id="IPR019734">
    <property type="entry name" value="TPR_rpt"/>
</dbReference>
<feature type="region of interest" description="Disordered" evidence="4">
    <location>
        <begin position="455"/>
        <end position="834"/>
    </location>
</feature>
<dbReference type="Pfam" id="PF13181">
    <property type="entry name" value="TPR_8"/>
    <property type="match status" value="2"/>
</dbReference>
<dbReference type="Proteomes" id="UP000635565">
    <property type="component" value="Unassembled WGS sequence"/>
</dbReference>
<dbReference type="Gene3D" id="1.25.40.10">
    <property type="entry name" value="Tetratricopeptide repeat domain"/>
    <property type="match status" value="3"/>
</dbReference>
<proteinExistence type="predicted"/>
<feature type="repeat" description="TPR" evidence="3">
    <location>
        <begin position="40"/>
        <end position="73"/>
    </location>
</feature>
<feature type="compositionally biased region" description="Polar residues" evidence="4">
    <location>
        <begin position="790"/>
        <end position="806"/>
    </location>
</feature>
<evidence type="ECO:0008006" key="7">
    <source>
        <dbReference type="Google" id="ProtNLM"/>
    </source>
</evidence>
<feature type="compositionally biased region" description="Low complexity" evidence="4">
    <location>
        <begin position="664"/>
        <end position="675"/>
    </location>
</feature>
<feature type="compositionally biased region" description="Polar residues" evidence="4">
    <location>
        <begin position="395"/>
        <end position="404"/>
    </location>
</feature>
<keyword evidence="6" id="KW-1185">Reference proteome</keyword>
<evidence type="ECO:0000256" key="1">
    <source>
        <dbReference type="ARBA" id="ARBA00022737"/>
    </source>
</evidence>
<feature type="compositionally biased region" description="Low complexity" evidence="4">
    <location>
        <begin position="770"/>
        <end position="786"/>
    </location>
</feature>
<feature type="compositionally biased region" description="Pro residues" evidence="4">
    <location>
        <begin position="1024"/>
        <end position="1033"/>
    </location>
</feature>
<dbReference type="PROSITE" id="PS50005">
    <property type="entry name" value="TPR"/>
    <property type="match status" value="3"/>
</dbReference>
<evidence type="ECO:0000313" key="6">
    <source>
        <dbReference type="Proteomes" id="UP000635565"/>
    </source>
</evidence>
<feature type="region of interest" description="Disordered" evidence="4">
    <location>
        <begin position="902"/>
        <end position="952"/>
    </location>
</feature>
<feature type="compositionally biased region" description="Low complexity" evidence="4">
    <location>
        <begin position="574"/>
        <end position="595"/>
    </location>
</feature>
<feature type="repeat" description="TPR" evidence="3">
    <location>
        <begin position="74"/>
        <end position="107"/>
    </location>
</feature>
<evidence type="ECO:0000256" key="4">
    <source>
        <dbReference type="SAM" id="MobiDB-lite"/>
    </source>
</evidence>
<feature type="compositionally biased region" description="Low complexity" evidence="4">
    <location>
        <begin position="516"/>
        <end position="527"/>
    </location>
</feature>
<feature type="region of interest" description="Disordered" evidence="4">
    <location>
        <begin position="386"/>
        <end position="437"/>
    </location>
</feature>
<sequence length="1200" mass="129082">MAQITLRDYLQEIEEAISSKRVDEALASCQYVLAFFPESLEAQRLLGEVYLAQGKLEDAQQAFDWVLTNDPENVIAYCSRALVSERMSDYDTALDCYQQAYELSRGNGQIRQAFNQLSEKVGQQGFMFSRAGLARLYMRGDLLTQASQEWDVVLSMSPDRLDARTGLLEVYWRQGFYDRVTQVAGQILQDVPGCIKALLLLAYVTAPQDMLRSQELIKQVEALDPDLVLAHDLFADHLAKQTGDPFLKLLSKSPATLGAADSAAKLASSQTADAFAELNIAGASVSADALSSWGSNASWNNDETLVKPRSNQGPPQDDISSIPSWMSEDLTPNGSGASHSGTSSRDSDVWSAPAQPQPSAANVQSDQAEPWQLLQNALNSISPDVVKQASDPGLENSNAVSWPSMSGVGFVPQPSESTASESQDTDFPAGDQFGQDAGQSWSFAIPEEAKSSTAVPAWLNMLTQDEHQPSQPDQPVAEEPSVEKLAVTEDALSADPVVQAPASSVLPPTAPPAPSQTPAEATKAAEATPERARTAQSDEEDVEEESLFGPDWLKSLGAASLDGTGEYDFSELAQQQSGDISQQQEAAAASTEAQALRSESPAPTQKSSGASWELPSTQQKSSGASWELPSTQQKSSGASWEQPKQPVVQPKAQGFHDPSWLLESPSQAQKKQSSPTWEQAPVEAQPEARAASREQSQEQAPAAAASAESALNQLVEESQSSPTENDPWAAWQAAYAPSQLPQQPAESQDYWSSSQANRGSETFEQPSWMQQLSQSSASSSSQNSAATYEEPTQQSEPSWHDVQSQAPAYAEPLQSEESSSAAEPVQQPVEDPWAILNRQAQSQAIDYNWLAQLASGTQQHATTPAAQEEPVREPVVKPEDSQQASNEQNLVTTLEELEQKLLSRGFTPLEPNSLASIAQTQENGQAVAEQPQETADSASNSPSAEPDSSLSSVLAELGHFFPRPAEPTLVESQAPSVEPSWLAALGTVPAADSTSVSEAQVSSQPAAEAAQPPVMPLQPESVPAQPPVTPPQPAEAAAFQPSDRAAIEPAAPVARANPLLDSELETTMKRPAVRLQPMQRTTTRELGNAATNRNHGSERTGQRAADNGGNISHRERLIRGYQAQLVGDFDNAMQEYRVIIRNAPELLGEVVSNVRALLKLAPNYSSGYRVLGDAYMRQGEYLQAMEAYNKALTMAKKAKG</sequence>
<feature type="compositionally biased region" description="Low complexity" evidence="4">
    <location>
        <begin position="697"/>
        <end position="710"/>
    </location>
</feature>
<feature type="compositionally biased region" description="Basic and acidic residues" evidence="4">
    <location>
        <begin position="869"/>
        <end position="880"/>
    </location>
</feature>
<dbReference type="SMART" id="SM00028">
    <property type="entry name" value="TPR"/>
    <property type="match status" value="4"/>
</dbReference>
<reference evidence="5 6" key="1">
    <citation type="journal article" date="2021" name="Int. J. Syst. Evol. Microbiol.">
        <title>Reticulibacter mediterranei gen. nov., sp. nov., within the new family Reticulibacteraceae fam. nov., and Ktedonospora formicarum gen. nov., sp. nov., Ktedonobacter robiniae sp. nov., Dictyobacter formicarum sp. nov. and Dictyobacter arantiisoli sp. nov., belonging to the class Ktedonobacteria.</title>
        <authorList>
            <person name="Yabe S."/>
            <person name="Zheng Y."/>
            <person name="Wang C.M."/>
            <person name="Sakai Y."/>
            <person name="Abe K."/>
            <person name="Yokota A."/>
            <person name="Donadio S."/>
            <person name="Cavaletti L."/>
            <person name="Monciardini P."/>
        </authorList>
    </citation>
    <scope>NUCLEOTIDE SEQUENCE [LARGE SCALE GENOMIC DNA]</scope>
    <source>
        <strain evidence="5 6">SOSP1-9</strain>
    </source>
</reference>
<organism evidence="5 6">
    <name type="scientific">Dictyobacter formicarum</name>
    <dbReference type="NCBI Taxonomy" id="2778368"/>
    <lineage>
        <taxon>Bacteria</taxon>
        <taxon>Bacillati</taxon>
        <taxon>Chloroflexota</taxon>
        <taxon>Ktedonobacteria</taxon>
        <taxon>Ktedonobacterales</taxon>
        <taxon>Dictyobacteraceae</taxon>
        <taxon>Dictyobacter</taxon>
    </lineage>
</organism>
<dbReference type="InterPro" id="IPR011990">
    <property type="entry name" value="TPR-like_helical_dom_sf"/>
</dbReference>
<name>A0ABQ3VKA0_9CHLR</name>
<dbReference type="PANTHER" id="PTHR44943:SF8">
    <property type="entry name" value="TPR REPEAT-CONTAINING PROTEIN MJ0263"/>
    <property type="match status" value="1"/>
</dbReference>
<feature type="region of interest" description="Disordered" evidence="4">
    <location>
        <begin position="302"/>
        <end position="366"/>
    </location>
</feature>
<feature type="compositionally biased region" description="Low complexity" evidence="4">
    <location>
        <begin position="642"/>
        <end position="651"/>
    </location>
</feature>
<dbReference type="Pfam" id="PF14559">
    <property type="entry name" value="TPR_19"/>
    <property type="match status" value="1"/>
</dbReference>
<evidence type="ECO:0000256" key="2">
    <source>
        <dbReference type="ARBA" id="ARBA00022803"/>
    </source>
</evidence>
<feature type="region of interest" description="Disordered" evidence="4">
    <location>
        <begin position="856"/>
        <end position="890"/>
    </location>
</feature>
<accession>A0ABQ3VKA0</accession>
<feature type="region of interest" description="Disordered" evidence="4">
    <location>
        <begin position="1085"/>
        <end position="1109"/>
    </location>
</feature>